<keyword evidence="3" id="KW-0812">Transmembrane</keyword>
<dbReference type="RefSeq" id="WP_058469315.1">
    <property type="nucleotide sequence ID" value="NZ_CAAAIX010000004.1"/>
</dbReference>
<dbReference type="Proteomes" id="UP000186808">
    <property type="component" value="Unassembled WGS sequence"/>
</dbReference>
<feature type="compositionally biased region" description="Polar residues" evidence="2">
    <location>
        <begin position="913"/>
        <end position="936"/>
    </location>
</feature>
<feature type="compositionally biased region" description="Basic and acidic residues" evidence="2">
    <location>
        <begin position="898"/>
        <end position="912"/>
    </location>
</feature>
<evidence type="ECO:0000313" key="5">
    <source>
        <dbReference type="EMBL" id="STO26404.1"/>
    </source>
</evidence>
<gene>
    <name evidence="5" type="ORF">NCTC11401_03262</name>
    <name evidence="4" type="ORF">SAMN05421777_10664</name>
</gene>
<accession>A0A377GP53</accession>
<dbReference type="AlphaFoldDB" id="A0A377GP53"/>
<proteinExistence type="predicted"/>
<keyword evidence="3" id="KW-1133">Transmembrane helix</keyword>
<evidence type="ECO:0000313" key="7">
    <source>
        <dbReference type="Proteomes" id="UP000254374"/>
    </source>
</evidence>
<sequence length="970" mass="107669">MPSPEIRAKAQAIYLKELHSVAQKIYNQNPEYFPMDPQGRVIIDVQLDEGNWKHIYRTDKDLDSEEEIDAEDLQLFKEEFKKKLGHPIQSITSVSFDLQTRCNQKSPLDSALAEHLPAGSEKILAAYQGLAKGRIISLQQETHFHAHLIGRMLKTAVHAEGINDKDAQFQEGIEAALLKLNKRIMELQANALKKAYAKANKKDPFDQEQFAITLNAELDKARKELLPDIAKTIRVEVIKATGIQFDANITRHLSKHLAEATTASTNDFVHIDKGTGFISFIGASEHTSHHQELGGSHLADRMMYSHHLQGDDVFPLSQRQQVRVPSLAVKQLHPITQKLLQQEVKQAKNIESKDDSLVDEEIKKLDPKNKLSQKEREQIRNEYQKVNELLVKKYDNALYSDEKIKWAFNELIVNDTVEKLRYLQDKYQLGGDVRRSAGPQFPQAFIYNLYTTLNKGNPAGIYDESKNKQSQSAEHILAAAHAFNRDNPDKPLCLVQNIAVNGWGHQLSIDDKNSELVNEAALMTQMASLHTIYDVLKDPDRTSVESLFAEYNDFLTLDDGPSFYSYLKSEKPEVLITLNNLQSSMTVPNVLVSTNLQSEPHRAAIVHNVKVALVSLFKEGAFGHHENGFTYQALSVFAEKASIGGCKSANERAQAVNGRVSILDFVSLDNPARESLLKRYLSDPEAERLINLANELETSIYCKNTADITKNLDALYEALNLEGFQAVISLIDQGGHAKLGTRTSIFSDTNNAETVTTHVKNASKWQCHKGLTDNVLREFCGVEKISYWNELKTAGKAILAIAVGGALIEAGALGIAVVGLGLAVSAFPPVAIAIGVGAGVAAGVIALVLLGDFLYRLATKNSAQKARFEELQTNNEELIEQGAKERQPSVSDMSQLYKEKGAEQKQVSEPKLNRSQSSPDLGNLDQSESLTRSTSVADMKSFLNQERKKQGAPQKDVTARPPGFGMSNSD</sequence>
<keyword evidence="6" id="KW-1185">Reference proteome</keyword>
<evidence type="ECO:0000313" key="4">
    <source>
        <dbReference type="EMBL" id="SIR07838.1"/>
    </source>
</evidence>
<evidence type="ECO:0000256" key="3">
    <source>
        <dbReference type="SAM" id="Phobius"/>
    </source>
</evidence>
<feature type="coiled-coil region" evidence="1">
    <location>
        <begin position="170"/>
        <end position="202"/>
    </location>
</feature>
<dbReference type="STRING" id="464.Lgor_2994"/>
<protein>
    <submittedName>
        <fullName evidence="5">Uncharacterized protein</fullName>
    </submittedName>
</protein>
<evidence type="ECO:0000256" key="1">
    <source>
        <dbReference type="SAM" id="Coils"/>
    </source>
</evidence>
<evidence type="ECO:0000313" key="6">
    <source>
        <dbReference type="Proteomes" id="UP000186808"/>
    </source>
</evidence>
<feature type="region of interest" description="Disordered" evidence="2">
    <location>
        <begin position="898"/>
        <end position="970"/>
    </location>
</feature>
<feature type="transmembrane region" description="Helical" evidence="3">
    <location>
        <begin position="830"/>
        <end position="855"/>
    </location>
</feature>
<dbReference type="EMBL" id="UGGV01000001">
    <property type="protein sequence ID" value="STO26404.1"/>
    <property type="molecule type" value="Genomic_DNA"/>
</dbReference>
<keyword evidence="3" id="KW-0472">Membrane</keyword>
<dbReference type="EMBL" id="FTNL01000006">
    <property type="protein sequence ID" value="SIR07838.1"/>
    <property type="molecule type" value="Genomic_DNA"/>
</dbReference>
<keyword evidence="1" id="KW-0175">Coiled coil</keyword>
<dbReference type="Proteomes" id="UP000254374">
    <property type="component" value="Unassembled WGS sequence"/>
</dbReference>
<name>A0A377GP53_9GAMM</name>
<feature type="transmembrane region" description="Helical" evidence="3">
    <location>
        <begin position="797"/>
        <end position="824"/>
    </location>
</feature>
<evidence type="ECO:0000256" key="2">
    <source>
        <dbReference type="SAM" id="MobiDB-lite"/>
    </source>
</evidence>
<dbReference type="OrthoDB" id="5647852at2"/>
<organism evidence="5 7">
    <name type="scientific">Fluoribacter gormanii</name>
    <dbReference type="NCBI Taxonomy" id="464"/>
    <lineage>
        <taxon>Bacteria</taxon>
        <taxon>Pseudomonadati</taxon>
        <taxon>Pseudomonadota</taxon>
        <taxon>Gammaproteobacteria</taxon>
        <taxon>Legionellales</taxon>
        <taxon>Legionellaceae</taxon>
        <taxon>Fluoribacter</taxon>
    </lineage>
</organism>
<reference evidence="5 7" key="2">
    <citation type="submission" date="2018-06" db="EMBL/GenBank/DDBJ databases">
        <authorList>
            <consortium name="Pathogen Informatics"/>
            <person name="Doyle S."/>
        </authorList>
    </citation>
    <scope>NUCLEOTIDE SEQUENCE [LARGE SCALE GENOMIC DNA]</scope>
    <source>
        <strain evidence="5 7">NCTC11401</strain>
    </source>
</reference>
<reference evidence="4 6" key="1">
    <citation type="submission" date="2017-01" db="EMBL/GenBank/DDBJ databases">
        <authorList>
            <person name="Varghese N."/>
            <person name="Submissions S."/>
        </authorList>
    </citation>
    <scope>NUCLEOTIDE SEQUENCE [LARGE SCALE GENOMIC DNA]</scope>
    <source>
        <strain evidence="4 6">ATCC 33342</strain>
    </source>
</reference>